<reference evidence="1 2" key="1">
    <citation type="submission" date="2011-12" db="EMBL/GenBank/DDBJ databases">
        <title>The complete genome of Niastella koreensis GR20-10.</title>
        <authorList>
            <consortium name="US DOE Joint Genome Institute (JGI-PGF)"/>
            <person name="Lucas S."/>
            <person name="Han J."/>
            <person name="Lapidus A."/>
            <person name="Bruce D."/>
            <person name="Goodwin L."/>
            <person name="Pitluck S."/>
            <person name="Peters L."/>
            <person name="Kyrpides N."/>
            <person name="Mavromatis K."/>
            <person name="Ivanova N."/>
            <person name="Mikhailova N."/>
            <person name="Davenport K."/>
            <person name="Saunders E."/>
            <person name="Detter J.C."/>
            <person name="Tapia R."/>
            <person name="Han C."/>
            <person name="Land M."/>
            <person name="Hauser L."/>
            <person name="Markowitz V."/>
            <person name="Cheng J.-F."/>
            <person name="Hugenholtz P."/>
            <person name="Woyke T."/>
            <person name="Wu D."/>
            <person name="Tindall B."/>
            <person name="Pomrenke H."/>
            <person name="Brambilla E."/>
            <person name="Klenk H.-P."/>
            <person name="Eisen J.A."/>
        </authorList>
    </citation>
    <scope>NUCLEOTIDE SEQUENCE [LARGE SCALE GENOMIC DNA]</scope>
    <source>
        <strain evidence="2">DSM 17620 / KACC 11465 / NBRC 106392 / GR20-10</strain>
    </source>
</reference>
<dbReference type="HOGENOM" id="CLU_3027660_0_0_10"/>
<gene>
    <name evidence="1" type="ordered locus">Niako_3864</name>
</gene>
<evidence type="ECO:0000313" key="1">
    <source>
        <dbReference type="EMBL" id="AEW00152.1"/>
    </source>
</evidence>
<sequence length="55" mass="5952">MKMKKALKGLLTKTFRASLFVGTTGQISNLLIQDLKVLGEFVSLNGGLMRIGLTV</sequence>
<dbReference type="Proteomes" id="UP000005438">
    <property type="component" value="Chromosome"/>
</dbReference>
<name>G8T8I0_NIAKG</name>
<evidence type="ECO:0000313" key="2">
    <source>
        <dbReference type="Proteomes" id="UP000005438"/>
    </source>
</evidence>
<dbReference type="EMBL" id="CP003178">
    <property type="protein sequence ID" value="AEW00152.1"/>
    <property type="molecule type" value="Genomic_DNA"/>
</dbReference>
<accession>G8T8I0</accession>
<proteinExistence type="predicted"/>
<organism evidence="1 2">
    <name type="scientific">Niastella koreensis (strain DSM 17620 / KACC 11465 / NBRC 106392 / GR20-10)</name>
    <dbReference type="NCBI Taxonomy" id="700598"/>
    <lineage>
        <taxon>Bacteria</taxon>
        <taxon>Pseudomonadati</taxon>
        <taxon>Bacteroidota</taxon>
        <taxon>Chitinophagia</taxon>
        <taxon>Chitinophagales</taxon>
        <taxon>Chitinophagaceae</taxon>
        <taxon>Niastella</taxon>
    </lineage>
</organism>
<dbReference type="STRING" id="700598.Niako_3864"/>
<dbReference type="AlphaFoldDB" id="G8T8I0"/>
<protein>
    <submittedName>
        <fullName evidence="1">Uncharacterized protein</fullName>
    </submittedName>
</protein>
<dbReference type="KEGG" id="nko:Niako_3864"/>